<reference evidence="1 2" key="1">
    <citation type="submission" date="2018-03" db="EMBL/GenBank/DDBJ databases">
        <title>Genomic Encyclopedia of Archaeal and Bacterial Type Strains, Phase II (KMG-II): from individual species to whole genera.</title>
        <authorList>
            <person name="Goeker M."/>
        </authorList>
    </citation>
    <scope>NUCLEOTIDE SEQUENCE [LARGE SCALE GENOMIC DNA]</scope>
    <source>
        <strain evidence="1 2">DSM 28354</strain>
    </source>
</reference>
<dbReference type="EMBL" id="PVTE01000001">
    <property type="protein sequence ID" value="PRY47370.1"/>
    <property type="molecule type" value="Genomic_DNA"/>
</dbReference>
<protein>
    <submittedName>
        <fullName evidence="1">Uncharacterized protein</fullName>
    </submittedName>
</protein>
<dbReference type="Proteomes" id="UP000238375">
    <property type="component" value="Unassembled WGS sequence"/>
</dbReference>
<evidence type="ECO:0000313" key="2">
    <source>
        <dbReference type="Proteomes" id="UP000238375"/>
    </source>
</evidence>
<evidence type="ECO:0000313" key="1">
    <source>
        <dbReference type="EMBL" id="PRY47370.1"/>
    </source>
</evidence>
<sequence>MTIYLFGLIKQRSTLRQTYDYITEHWEGWFPKLPSYQAVSYRLNQIGWHFEPLIDCLCEHLQARHDLLRDVLLADS</sequence>
<dbReference type="AlphaFoldDB" id="A0A2T0TNT3"/>
<proteinExistence type="predicted"/>
<keyword evidence="2" id="KW-1185">Reference proteome</keyword>
<comment type="caution">
    <text evidence="1">The sequence shown here is derived from an EMBL/GenBank/DDBJ whole genome shotgun (WGS) entry which is preliminary data.</text>
</comment>
<accession>A0A2T0TNT3</accession>
<gene>
    <name evidence="1" type="ORF">CLV58_101438</name>
</gene>
<feature type="non-terminal residue" evidence="1">
    <location>
        <position position="76"/>
    </location>
</feature>
<name>A0A2T0TNT3_9BACT</name>
<organism evidence="1 2">
    <name type="scientific">Spirosoma oryzae</name>
    <dbReference type="NCBI Taxonomy" id="1469603"/>
    <lineage>
        <taxon>Bacteria</taxon>
        <taxon>Pseudomonadati</taxon>
        <taxon>Bacteroidota</taxon>
        <taxon>Cytophagia</taxon>
        <taxon>Cytophagales</taxon>
        <taxon>Cytophagaceae</taxon>
        <taxon>Spirosoma</taxon>
    </lineage>
</organism>